<evidence type="ECO:0008006" key="4">
    <source>
        <dbReference type="Google" id="ProtNLM"/>
    </source>
</evidence>
<feature type="transmembrane region" description="Helical" evidence="1">
    <location>
        <begin position="227"/>
        <end position="247"/>
    </location>
</feature>
<dbReference type="EMBL" id="RBOJ01000092">
    <property type="protein sequence ID" value="RMM46130.1"/>
    <property type="molecule type" value="Genomic_DNA"/>
</dbReference>
<comment type="caution">
    <text evidence="2">The sequence shown here is derived from an EMBL/GenBank/DDBJ whole genome shotgun (WGS) entry which is preliminary data.</text>
</comment>
<accession>A0A3M3E922</accession>
<feature type="transmembrane region" description="Helical" evidence="1">
    <location>
        <begin position="411"/>
        <end position="430"/>
    </location>
</feature>
<keyword evidence="1" id="KW-1133">Transmembrane helix</keyword>
<keyword evidence="1" id="KW-0812">Transmembrane</keyword>
<keyword evidence="1" id="KW-0472">Membrane</keyword>
<keyword evidence="3" id="KW-1185">Reference proteome</keyword>
<feature type="transmembrane region" description="Helical" evidence="1">
    <location>
        <begin position="386"/>
        <end position="405"/>
    </location>
</feature>
<dbReference type="AlphaFoldDB" id="A0A3M3E922"/>
<protein>
    <recommendedName>
        <fullName evidence="4">Oligosaccharide repeat unit polymerase</fullName>
    </recommendedName>
</protein>
<feature type="transmembrane region" description="Helical" evidence="1">
    <location>
        <begin position="357"/>
        <end position="379"/>
    </location>
</feature>
<reference evidence="2 3" key="1">
    <citation type="submission" date="2018-08" db="EMBL/GenBank/DDBJ databases">
        <title>Recombination of ecologically and evolutionarily significant loci maintains genetic cohesion in the Pseudomonas syringae species complex.</title>
        <authorList>
            <person name="Dillon M."/>
            <person name="Thakur S."/>
            <person name="Almeida R.N.D."/>
            <person name="Weir B.S."/>
            <person name="Guttman D.S."/>
        </authorList>
    </citation>
    <scope>NUCLEOTIDE SEQUENCE [LARGE SCALE GENOMIC DNA]</scope>
    <source>
        <strain evidence="2 3">NCPPB2445</strain>
    </source>
</reference>
<dbReference type="Proteomes" id="UP000270661">
    <property type="component" value="Unassembled WGS sequence"/>
</dbReference>
<feature type="transmembrane region" description="Helical" evidence="1">
    <location>
        <begin position="87"/>
        <end position="107"/>
    </location>
</feature>
<feature type="transmembrane region" description="Helical" evidence="1">
    <location>
        <begin position="197"/>
        <end position="215"/>
    </location>
</feature>
<feature type="transmembrane region" description="Helical" evidence="1">
    <location>
        <begin position="142"/>
        <end position="164"/>
    </location>
</feature>
<sequence>MELIVTSKKLRQMFSPIIIVLMVALFFVVLEISIPFTSAFADVYPAYGVYALFYILLSLAYFALSLSLHLLAPCSVPKLFREPPRELYLVMRFSCWVSIVGLFFLIIDRSLYQGVDFINDNFVEIRTRLNNERATGEGVSSIFSVVGNLLQFWYYFAFVFLIYYYEFFSVGQRRKLAILIFVALLTGSYILGGRSLIAVLAVSFVAVMIARGSSGREIYSKLFKVRSLIWMFVSGMLCLIVIMYVFYARASVGGNDSESYLNSFVDHLHGIKTQSYEACSVGISCDLKNYLLLTALYVTHTFWVLSESIQYMPGDAGGSALWGGVLALYAKIGGPVDGNYPYAGLFNSLPGSIYYEYGWLGVAVGASLLGAMLAWMNFLLLRSAGVFKIIFYVALLDTLLVAPVLSSLNVIMFIFVLVSLCAASVIYISIRSMRMSR</sequence>
<feature type="transmembrane region" description="Helical" evidence="1">
    <location>
        <begin position="17"/>
        <end position="41"/>
    </location>
</feature>
<evidence type="ECO:0000256" key="1">
    <source>
        <dbReference type="SAM" id="Phobius"/>
    </source>
</evidence>
<name>A0A3M3E922_9PSED</name>
<evidence type="ECO:0000313" key="3">
    <source>
        <dbReference type="Proteomes" id="UP000270661"/>
    </source>
</evidence>
<dbReference type="GeneID" id="55647431"/>
<dbReference type="RefSeq" id="WP_147460426.1">
    <property type="nucleotide sequence ID" value="NZ_CP014262.1"/>
</dbReference>
<gene>
    <name evidence="2" type="ORF">ALQ77_00933</name>
</gene>
<proteinExistence type="predicted"/>
<dbReference type="STRING" id="47879.AXG94_23810"/>
<feature type="transmembrane region" description="Helical" evidence="1">
    <location>
        <begin position="176"/>
        <end position="191"/>
    </location>
</feature>
<dbReference type="NCBIfam" id="TIGR04370">
    <property type="entry name" value="glyco_rpt_poly"/>
    <property type="match status" value="1"/>
</dbReference>
<dbReference type="OrthoDB" id="7027471at2"/>
<feature type="transmembrane region" description="Helical" evidence="1">
    <location>
        <begin position="47"/>
        <end position="66"/>
    </location>
</feature>
<evidence type="ECO:0000313" key="2">
    <source>
        <dbReference type="EMBL" id="RMM46130.1"/>
    </source>
</evidence>
<organism evidence="2 3">
    <name type="scientific">Pseudomonas corrugata</name>
    <dbReference type="NCBI Taxonomy" id="47879"/>
    <lineage>
        <taxon>Bacteria</taxon>
        <taxon>Pseudomonadati</taxon>
        <taxon>Pseudomonadota</taxon>
        <taxon>Gammaproteobacteria</taxon>
        <taxon>Pseudomonadales</taxon>
        <taxon>Pseudomonadaceae</taxon>
        <taxon>Pseudomonas</taxon>
    </lineage>
</organism>